<sequence>MAAGPRRYVDELRERAVCEVNGTGRPVSHVARDLGI</sequence>
<dbReference type="Proteomes" id="UP000642284">
    <property type="component" value="Unassembled WGS sequence"/>
</dbReference>
<keyword evidence="2" id="KW-1185">Reference proteome</keyword>
<proteinExistence type="predicted"/>
<reference evidence="1 2" key="1">
    <citation type="submission" date="2020-08" db="EMBL/GenBank/DDBJ databases">
        <title>Genemic of Streptomyces polyaspartic.</title>
        <authorList>
            <person name="Liu W."/>
        </authorList>
    </citation>
    <scope>NUCLEOTIDE SEQUENCE [LARGE SCALE GENOMIC DNA]</scope>
    <source>
        <strain evidence="1 2">TRM66268-LWL</strain>
    </source>
</reference>
<evidence type="ECO:0000313" key="1">
    <source>
        <dbReference type="EMBL" id="MBC9719645.1"/>
    </source>
</evidence>
<gene>
    <name evidence="1" type="ORF">H9Y04_44985</name>
</gene>
<comment type="caution">
    <text evidence="1">The sequence shown here is derived from an EMBL/GenBank/DDBJ whole genome shotgun (WGS) entry which is preliminary data.</text>
</comment>
<organism evidence="1 2">
    <name type="scientific">Streptomyces polyasparticus</name>
    <dbReference type="NCBI Taxonomy" id="2767826"/>
    <lineage>
        <taxon>Bacteria</taxon>
        <taxon>Bacillati</taxon>
        <taxon>Actinomycetota</taxon>
        <taxon>Actinomycetes</taxon>
        <taxon>Kitasatosporales</taxon>
        <taxon>Streptomycetaceae</taxon>
        <taxon>Streptomyces</taxon>
    </lineage>
</organism>
<dbReference type="Pfam" id="PF01527">
    <property type="entry name" value="HTH_Tnp_1"/>
    <property type="match status" value="1"/>
</dbReference>
<name>A0ABR7SVX7_9ACTN</name>
<evidence type="ECO:0000313" key="2">
    <source>
        <dbReference type="Proteomes" id="UP000642284"/>
    </source>
</evidence>
<dbReference type="InterPro" id="IPR002514">
    <property type="entry name" value="Transposase_8"/>
</dbReference>
<dbReference type="EMBL" id="JACTVJ010000056">
    <property type="protein sequence ID" value="MBC9719645.1"/>
    <property type="molecule type" value="Genomic_DNA"/>
</dbReference>
<accession>A0ABR7SVX7</accession>
<protein>
    <submittedName>
        <fullName evidence="1">Transposase</fullName>
    </submittedName>
</protein>